<evidence type="ECO:0000256" key="2">
    <source>
        <dbReference type="SAM" id="SignalP"/>
    </source>
</evidence>
<keyword evidence="4" id="KW-1185">Reference proteome</keyword>
<dbReference type="EMBL" id="JAQQWN010000010">
    <property type="protein sequence ID" value="KAK8062751.1"/>
    <property type="molecule type" value="Genomic_DNA"/>
</dbReference>
<feature type="region of interest" description="Disordered" evidence="1">
    <location>
        <begin position="43"/>
        <end position="73"/>
    </location>
</feature>
<evidence type="ECO:0000313" key="4">
    <source>
        <dbReference type="Proteomes" id="UP001433268"/>
    </source>
</evidence>
<dbReference type="RefSeq" id="XP_066661350.1">
    <property type="nucleotide sequence ID" value="XM_066819162.1"/>
</dbReference>
<keyword evidence="2" id="KW-0732">Signal</keyword>
<evidence type="ECO:0000256" key="1">
    <source>
        <dbReference type="SAM" id="MobiDB-lite"/>
    </source>
</evidence>
<sequence length="73" mass="7457">MQFVTISAIAFLAAGAVAMPNAAADEHTLQARCAAIFPLATAATSSGRPTAAAKARRRSAMSGPAPERERTLS</sequence>
<comment type="caution">
    <text evidence="3">The sequence shown here is derived from an EMBL/GenBank/DDBJ whole genome shotgun (WGS) entry which is preliminary data.</text>
</comment>
<gene>
    <name evidence="3" type="ORF">PG997_014848</name>
</gene>
<dbReference type="GeneID" id="92052222"/>
<organism evidence="3 4">
    <name type="scientific">Apiospora hydei</name>
    <dbReference type="NCBI Taxonomy" id="1337664"/>
    <lineage>
        <taxon>Eukaryota</taxon>
        <taxon>Fungi</taxon>
        <taxon>Dikarya</taxon>
        <taxon>Ascomycota</taxon>
        <taxon>Pezizomycotina</taxon>
        <taxon>Sordariomycetes</taxon>
        <taxon>Xylariomycetidae</taxon>
        <taxon>Amphisphaeriales</taxon>
        <taxon>Apiosporaceae</taxon>
        <taxon>Apiospora</taxon>
    </lineage>
</organism>
<protein>
    <submittedName>
        <fullName evidence="3">Uncharacterized protein</fullName>
    </submittedName>
</protein>
<reference evidence="3 4" key="1">
    <citation type="submission" date="2023-01" db="EMBL/GenBank/DDBJ databases">
        <title>Analysis of 21 Apiospora genomes using comparative genomics revels a genus with tremendous synthesis potential of carbohydrate active enzymes and secondary metabolites.</title>
        <authorList>
            <person name="Sorensen T."/>
        </authorList>
    </citation>
    <scope>NUCLEOTIDE SEQUENCE [LARGE SCALE GENOMIC DNA]</scope>
    <source>
        <strain evidence="3 4">CBS 114990</strain>
    </source>
</reference>
<feature type="chain" id="PRO_5047442762" evidence="2">
    <location>
        <begin position="19"/>
        <end position="73"/>
    </location>
</feature>
<accession>A0ABR1UXI0</accession>
<evidence type="ECO:0000313" key="3">
    <source>
        <dbReference type="EMBL" id="KAK8062751.1"/>
    </source>
</evidence>
<feature type="signal peptide" evidence="2">
    <location>
        <begin position="1"/>
        <end position="18"/>
    </location>
</feature>
<proteinExistence type="predicted"/>
<name>A0ABR1UXI0_9PEZI</name>
<dbReference type="Proteomes" id="UP001433268">
    <property type="component" value="Unassembled WGS sequence"/>
</dbReference>